<accession>A0A1M6E3G2</accession>
<keyword evidence="1" id="KW-1133">Transmembrane helix</keyword>
<keyword evidence="1" id="KW-0472">Membrane</keyword>
<evidence type="ECO:0008006" key="4">
    <source>
        <dbReference type="Google" id="ProtNLM"/>
    </source>
</evidence>
<sequence>MKEKKVSGFDFLWCALYACAAFALELILVVNEGKMGIESGMMSLSQNIIHWVITTILWVVAGLMVIFIAKKTTGFDIWVHQEKLKGWQYVALLVCLVVITAAQWLDWGGFKCLLEWQRLGAIKFIFQYIYYIAEGFLISLVIVYGQLACEKWFKNEKIPYGGIILGLTWGIAHVVSKGSLPVALFSTVGGFLFGTAYLFTNKDYRKALPVIILLFIL</sequence>
<evidence type="ECO:0000313" key="2">
    <source>
        <dbReference type="EMBL" id="SHI79991.1"/>
    </source>
</evidence>
<proteinExistence type="predicted"/>
<dbReference type="AlphaFoldDB" id="A0A1M6E3G2"/>
<feature type="transmembrane region" description="Helical" evidence="1">
    <location>
        <begin position="158"/>
        <end position="176"/>
    </location>
</feature>
<feature type="transmembrane region" description="Helical" evidence="1">
    <location>
        <begin position="48"/>
        <end position="69"/>
    </location>
</feature>
<keyword evidence="1" id="KW-0812">Transmembrane</keyword>
<keyword evidence="3" id="KW-1185">Reference proteome</keyword>
<gene>
    <name evidence="2" type="ORF">SAMN02745725_01145</name>
</gene>
<name>A0A1M6E3G2_PSEXY</name>
<dbReference type="RefSeq" id="WP_200798846.1">
    <property type="nucleotide sequence ID" value="NZ_FQYQ01000005.1"/>
</dbReference>
<feature type="transmembrane region" description="Helical" evidence="1">
    <location>
        <begin position="89"/>
        <end position="105"/>
    </location>
</feature>
<evidence type="ECO:0000256" key="1">
    <source>
        <dbReference type="SAM" id="Phobius"/>
    </source>
</evidence>
<organism evidence="2 3">
    <name type="scientific">Pseudobutyrivibrio xylanivorans DSM 14809</name>
    <dbReference type="NCBI Taxonomy" id="1123012"/>
    <lineage>
        <taxon>Bacteria</taxon>
        <taxon>Bacillati</taxon>
        <taxon>Bacillota</taxon>
        <taxon>Clostridia</taxon>
        <taxon>Lachnospirales</taxon>
        <taxon>Lachnospiraceae</taxon>
        <taxon>Pseudobutyrivibrio</taxon>
    </lineage>
</organism>
<protein>
    <recommendedName>
        <fullName evidence="4">CAAX protease self-immunity</fullName>
    </recommendedName>
</protein>
<feature type="transmembrane region" description="Helical" evidence="1">
    <location>
        <begin position="7"/>
        <end position="28"/>
    </location>
</feature>
<feature type="transmembrane region" description="Helical" evidence="1">
    <location>
        <begin position="125"/>
        <end position="146"/>
    </location>
</feature>
<reference evidence="2 3" key="1">
    <citation type="submission" date="2016-11" db="EMBL/GenBank/DDBJ databases">
        <authorList>
            <person name="Jaros S."/>
            <person name="Januszkiewicz K."/>
            <person name="Wedrychowicz H."/>
        </authorList>
    </citation>
    <scope>NUCLEOTIDE SEQUENCE [LARGE SCALE GENOMIC DNA]</scope>
    <source>
        <strain evidence="2 3">DSM 14809</strain>
    </source>
</reference>
<dbReference type="EMBL" id="FQYQ01000005">
    <property type="protein sequence ID" value="SHI79991.1"/>
    <property type="molecule type" value="Genomic_DNA"/>
</dbReference>
<dbReference type="Proteomes" id="UP000184185">
    <property type="component" value="Unassembled WGS sequence"/>
</dbReference>
<evidence type="ECO:0000313" key="3">
    <source>
        <dbReference type="Proteomes" id="UP000184185"/>
    </source>
</evidence>
<feature type="transmembrane region" description="Helical" evidence="1">
    <location>
        <begin position="182"/>
        <end position="199"/>
    </location>
</feature>